<dbReference type="Proteomes" id="UP000076715">
    <property type="component" value="Unassembled WGS sequence"/>
</dbReference>
<dbReference type="Gene3D" id="2.40.128.110">
    <property type="entry name" value="Lipid/polyisoprenoid-binding, YceI-like"/>
    <property type="match status" value="1"/>
</dbReference>
<name>A0A162YJQ0_9FLAO</name>
<dbReference type="AlphaFoldDB" id="A0A162YJQ0"/>
<dbReference type="InterPro" id="IPR036761">
    <property type="entry name" value="TTHA0802/YceI-like_sf"/>
</dbReference>
<dbReference type="SUPFAM" id="SSF101874">
    <property type="entry name" value="YceI-like"/>
    <property type="match status" value="1"/>
</dbReference>
<proteinExistence type="predicted"/>
<comment type="caution">
    <text evidence="2">The sequence shown here is derived from an EMBL/GenBank/DDBJ whole genome shotgun (WGS) entry which is preliminary data.</text>
</comment>
<feature type="domain" description="Lipid/polyisoprenoid-binding YceI-like" evidence="1">
    <location>
        <begin position="49"/>
        <end position="174"/>
    </location>
</feature>
<evidence type="ECO:0000313" key="3">
    <source>
        <dbReference type="Proteomes" id="UP000076715"/>
    </source>
</evidence>
<dbReference type="RefSeq" id="WP_066317018.1">
    <property type="nucleotide sequence ID" value="NZ_CANLSS010000012.1"/>
</dbReference>
<dbReference type="EMBL" id="LQRT01000035">
    <property type="protein sequence ID" value="KZS39178.1"/>
    <property type="molecule type" value="Genomic_DNA"/>
</dbReference>
<keyword evidence="3" id="KW-1185">Reference proteome</keyword>
<accession>A0A162YJQ0</accession>
<organism evidence="2 3">
    <name type="scientific">Aquimarina aggregata</name>
    <dbReference type="NCBI Taxonomy" id="1642818"/>
    <lineage>
        <taxon>Bacteria</taxon>
        <taxon>Pseudomonadati</taxon>
        <taxon>Bacteroidota</taxon>
        <taxon>Flavobacteriia</taxon>
        <taxon>Flavobacteriales</taxon>
        <taxon>Flavobacteriaceae</taxon>
        <taxon>Aquimarina</taxon>
    </lineage>
</organism>
<dbReference type="Pfam" id="PF04264">
    <property type="entry name" value="YceI"/>
    <property type="match status" value="1"/>
</dbReference>
<reference evidence="2 3" key="1">
    <citation type="submission" date="2016-01" db="EMBL/GenBank/DDBJ databases">
        <title>The draft genome sequence of Aquimarina sp. RZW4-3-2.</title>
        <authorList>
            <person name="Wang Y."/>
        </authorList>
    </citation>
    <scope>NUCLEOTIDE SEQUENCE [LARGE SCALE GENOMIC DNA]</scope>
    <source>
        <strain evidence="2 3">RZW4-3-2</strain>
    </source>
</reference>
<gene>
    <name evidence="2" type="ORF">AWE51_11520</name>
</gene>
<dbReference type="STRING" id="1642818.AWE51_11520"/>
<evidence type="ECO:0000313" key="2">
    <source>
        <dbReference type="EMBL" id="KZS39178.1"/>
    </source>
</evidence>
<dbReference type="OrthoDB" id="116832at2"/>
<sequence>MKSYYILLFFSLFITVSNAQEKFITKKGSASFFSHSPLEDITADNDQVLSIVDSSTGDIAISMLMKSFAFEKLLMQEHFNENYVESDKFPKAIFKGKIENFSDLDNSKQEVTVKGILTIHGVSKNIETKAQLHKQENNITLDGDFPVAVADFDIKIPGIVRNNIAKIVKVTFALDHEPYK</sequence>
<dbReference type="InterPro" id="IPR007372">
    <property type="entry name" value="Lipid/polyisoprenoid-bd_YceI"/>
</dbReference>
<protein>
    <recommendedName>
        <fullName evidence="1">Lipid/polyisoprenoid-binding YceI-like domain-containing protein</fullName>
    </recommendedName>
</protein>
<evidence type="ECO:0000259" key="1">
    <source>
        <dbReference type="Pfam" id="PF04264"/>
    </source>
</evidence>